<organism evidence="1 2">
    <name type="scientific">Roseospira visakhapatnamensis</name>
    <dbReference type="NCBI Taxonomy" id="390880"/>
    <lineage>
        <taxon>Bacteria</taxon>
        <taxon>Pseudomonadati</taxon>
        <taxon>Pseudomonadota</taxon>
        <taxon>Alphaproteobacteria</taxon>
        <taxon>Rhodospirillales</taxon>
        <taxon>Rhodospirillaceae</taxon>
        <taxon>Roseospira</taxon>
    </lineage>
</organism>
<comment type="caution">
    <text evidence="1">The sequence shown here is derived from an EMBL/GenBank/DDBJ whole genome shotgun (WGS) entry which is preliminary data.</text>
</comment>
<proteinExistence type="predicted"/>
<dbReference type="AlphaFoldDB" id="A0A7W6RC54"/>
<sequence>MAARGDQARRFQAGGFRQAPPAQYRVHPYNAPPTRLLFGIVDPGSPAWPAPQSLAARLLRGQICERHVLAYVVGRGATPYRPTRYPRSRAQAEAALVKDVQAECRRRGLPRPDVTVTDLSMGAWGGNVAAAVRLVFRVAVRGPILLGRDCHRDGGGLFRGDATS</sequence>
<dbReference type="Proteomes" id="UP000554286">
    <property type="component" value="Unassembled WGS sequence"/>
</dbReference>
<dbReference type="EMBL" id="JACIGK010000006">
    <property type="protein sequence ID" value="MBB4265426.1"/>
    <property type="molecule type" value="Genomic_DNA"/>
</dbReference>
<reference evidence="1 2" key="1">
    <citation type="submission" date="2020-08" db="EMBL/GenBank/DDBJ databases">
        <title>Genome sequencing of Purple Non-Sulfur Bacteria from various extreme environments.</title>
        <authorList>
            <person name="Mayer M."/>
        </authorList>
    </citation>
    <scope>NUCLEOTIDE SEQUENCE [LARGE SCALE GENOMIC DNA]</scope>
    <source>
        <strain evidence="1 2">JA131</strain>
    </source>
</reference>
<accession>A0A7W6RC54</accession>
<evidence type="ECO:0000313" key="1">
    <source>
        <dbReference type="EMBL" id="MBB4265426.1"/>
    </source>
</evidence>
<protein>
    <submittedName>
        <fullName evidence="1">Uncharacterized protein</fullName>
    </submittedName>
</protein>
<dbReference type="RefSeq" id="WP_184043053.1">
    <property type="nucleotide sequence ID" value="NZ_JACIGK010000006.1"/>
</dbReference>
<evidence type="ECO:0000313" key="2">
    <source>
        <dbReference type="Proteomes" id="UP000554286"/>
    </source>
</evidence>
<name>A0A7W6RC54_9PROT</name>
<gene>
    <name evidence="1" type="ORF">GGD89_001045</name>
</gene>
<keyword evidence="2" id="KW-1185">Reference proteome</keyword>